<dbReference type="Proteomes" id="UP000237846">
    <property type="component" value="Unassembled WGS sequence"/>
</dbReference>
<protein>
    <submittedName>
        <fullName evidence="1">Uncharacterized protein</fullName>
    </submittedName>
</protein>
<dbReference type="EMBL" id="PVZC01000007">
    <property type="protein sequence ID" value="PRX96575.1"/>
    <property type="molecule type" value="Genomic_DNA"/>
</dbReference>
<organism evidence="1 2">
    <name type="scientific">Allonocardiopsis opalescens</name>
    <dbReference type="NCBI Taxonomy" id="1144618"/>
    <lineage>
        <taxon>Bacteria</taxon>
        <taxon>Bacillati</taxon>
        <taxon>Actinomycetota</taxon>
        <taxon>Actinomycetes</taxon>
        <taxon>Streptosporangiales</taxon>
        <taxon>Allonocardiopsis</taxon>
    </lineage>
</organism>
<comment type="caution">
    <text evidence="1">The sequence shown here is derived from an EMBL/GenBank/DDBJ whole genome shotgun (WGS) entry which is preliminary data.</text>
</comment>
<dbReference type="RefSeq" id="WP_106249891.1">
    <property type="nucleotide sequence ID" value="NZ_PVZC01000007.1"/>
</dbReference>
<dbReference type="InterPro" id="IPR046044">
    <property type="entry name" value="DUF6002"/>
</dbReference>
<reference evidence="1 2" key="1">
    <citation type="submission" date="2018-03" db="EMBL/GenBank/DDBJ databases">
        <title>Genomic Encyclopedia of Archaeal and Bacterial Type Strains, Phase II (KMG-II): from individual species to whole genera.</title>
        <authorList>
            <person name="Goeker M."/>
        </authorList>
    </citation>
    <scope>NUCLEOTIDE SEQUENCE [LARGE SCALE GENOMIC DNA]</scope>
    <source>
        <strain evidence="1 2">DSM 45601</strain>
    </source>
</reference>
<keyword evidence="2" id="KW-1185">Reference proteome</keyword>
<accession>A0A2T0PYF1</accession>
<dbReference type="AlphaFoldDB" id="A0A2T0PYF1"/>
<name>A0A2T0PYF1_9ACTN</name>
<evidence type="ECO:0000313" key="1">
    <source>
        <dbReference type="EMBL" id="PRX96575.1"/>
    </source>
</evidence>
<evidence type="ECO:0000313" key="2">
    <source>
        <dbReference type="Proteomes" id="UP000237846"/>
    </source>
</evidence>
<proteinExistence type="predicted"/>
<dbReference type="Pfam" id="PF19465">
    <property type="entry name" value="DUF6002"/>
    <property type="match status" value="1"/>
</dbReference>
<gene>
    <name evidence="1" type="ORF">CLV72_10798</name>
</gene>
<sequence>MDRALAQPAIANLLLDFYQDLPEVIGARVADTAPVDDDSAFSPGFLLPEPDEAVRGYLSAATAGWHELDGYGGHRISLLDLARNPGTHTTKTFASLLIVARAAEYCRRTGERVMILSPTSANKGVALRDAVLRAVDAGLVEPDMLRVAVIAPRSCAGKLRSSRLSTDPALSALNPVLVYPGSEPEEVKAVGRAFLAEHAGRLRRRHGLRTWFTLALDNYVVADAARAFFERRAAPVEEAARPRLHAHAVSSAFGLLGYHHGRAVLEQRGDADPARRPASLLVQHLATPDMVLHHKYRDFSRDRLPAYTRDPRTGALAQDVDPHFPLTAGSLDEVLEPTFYSHRPATSEAMSAIIDRHGGSGIVVSRAECLERYPLVRALMTSAPRPLPADHRQLREWSLVMAFTGVMNAIDRGLVSAESDVVVHGSGYYGTHEFEPIAEASLLPVRTADDVADAVGR</sequence>
<dbReference type="OrthoDB" id="4287124at2"/>